<name>A0A8H4W5R4_9HELO</name>
<keyword evidence="3" id="KW-1185">Reference proteome</keyword>
<evidence type="ECO:0000313" key="3">
    <source>
        <dbReference type="Proteomes" id="UP000566819"/>
    </source>
</evidence>
<sequence length="193" mass="21418">MANASHYVYLIQQQDLEDHTNQLGRLSIIGCYTIRRTANGAAKTEANRLYRDRVRSIADSDMIQTIDKPEESFNDKLYSARVYLYEDDSYPAREHVDITVAEQWCAAAYDLFGSDESGDSHPEESDEDDDDDLDNHHIDPVSRVSTTPLVNSSASVPAAPSTSRSNNQANNHRTVSTRNTATNVARMGSSTSA</sequence>
<accession>A0A8H4W5R4</accession>
<feature type="compositionally biased region" description="Low complexity" evidence="1">
    <location>
        <begin position="152"/>
        <end position="165"/>
    </location>
</feature>
<dbReference type="OrthoDB" id="446168at2759"/>
<evidence type="ECO:0000313" key="2">
    <source>
        <dbReference type="EMBL" id="KAF4631919.1"/>
    </source>
</evidence>
<evidence type="ECO:0000256" key="1">
    <source>
        <dbReference type="SAM" id="MobiDB-lite"/>
    </source>
</evidence>
<dbReference type="EMBL" id="JAAMPI010000397">
    <property type="protein sequence ID" value="KAF4631919.1"/>
    <property type="molecule type" value="Genomic_DNA"/>
</dbReference>
<organism evidence="2 3">
    <name type="scientific">Cudoniella acicularis</name>
    <dbReference type="NCBI Taxonomy" id="354080"/>
    <lineage>
        <taxon>Eukaryota</taxon>
        <taxon>Fungi</taxon>
        <taxon>Dikarya</taxon>
        <taxon>Ascomycota</taxon>
        <taxon>Pezizomycotina</taxon>
        <taxon>Leotiomycetes</taxon>
        <taxon>Helotiales</taxon>
        <taxon>Tricladiaceae</taxon>
        <taxon>Cudoniella</taxon>
    </lineage>
</organism>
<proteinExistence type="predicted"/>
<reference evidence="2 3" key="1">
    <citation type="submission" date="2020-03" db="EMBL/GenBank/DDBJ databases">
        <title>Draft Genome Sequence of Cudoniella acicularis.</title>
        <authorList>
            <person name="Buettner E."/>
            <person name="Kellner H."/>
        </authorList>
    </citation>
    <scope>NUCLEOTIDE SEQUENCE [LARGE SCALE GENOMIC DNA]</scope>
    <source>
        <strain evidence="2 3">DSM 108380</strain>
    </source>
</reference>
<feature type="compositionally biased region" description="Polar residues" evidence="1">
    <location>
        <begin position="166"/>
        <end position="193"/>
    </location>
</feature>
<feature type="region of interest" description="Disordered" evidence="1">
    <location>
        <begin position="115"/>
        <end position="193"/>
    </location>
</feature>
<dbReference type="Proteomes" id="UP000566819">
    <property type="component" value="Unassembled WGS sequence"/>
</dbReference>
<gene>
    <name evidence="2" type="ORF">G7Y89_g6202</name>
</gene>
<dbReference type="AlphaFoldDB" id="A0A8H4W5R4"/>
<comment type="caution">
    <text evidence="2">The sequence shown here is derived from an EMBL/GenBank/DDBJ whole genome shotgun (WGS) entry which is preliminary data.</text>
</comment>
<feature type="compositionally biased region" description="Acidic residues" evidence="1">
    <location>
        <begin position="124"/>
        <end position="133"/>
    </location>
</feature>
<protein>
    <submittedName>
        <fullName evidence="2">Uncharacterized protein</fullName>
    </submittedName>
</protein>